<feature type="compositionally biased region" description="Basic and acidic residues" evidence="1">
    <location>
        <begin position="148"/>
        <end position="158"/>
    </location>
</feature>
<gene>
    <name evidence="2" type="ORF">J596_0374</name>
</gene>
<reference evidence="2 3" key="1">
    <citation type="submission" date="2014-04" db="EMBL/GenBank/DDBJ databases">
        <title>Comparative genomics and transcriptomics to identify genetic mechanisms underlying the emergence of carbapenem resistant Acinetobacter baumannii (CRAb).</title>
        <authorList>
            <person name="Harris A.D."/>
            <person name="Johnson K.J."/>
            <person name="George J."/>
            <person name="Nadendla S."/>
            <person name="Daugherty S.C."/>
            <person name="Parankush S."/>
            <person name="Sadzewicz L."/>
            <person name="Tallon L."/>
            <person name="Sengamalay N."/>
            <person name="Hazen T.H."/>
            <person name="Rasko D.A."/>
        </authorList>
    </citation>
    <scope>NUCLEOTIDE SEQUENCE [LARGE SCALE GENOMIC DNA]</scope>
    <source>
        <strain evidence="2 3">21072</strain>
    </source>
</reference>
<evidence type="ECO:0000313" key="2">
    <source>
        <dbReference type="EMBL" id="KCY22333.1"/>
    </source>
</evidence>
<name>A0A062IWU5_ACIBA</name>
<dbReference type="AlphaFoldDB" id="A0A062IWU5"/>
<dbReference type="Proteomes" id="UP000027327">
    <property type="component" value="Unassembled WGS sequence"/>
</dbReference>
<evidence type="ECO:0000313" key="3">
    <source>
        <dbReference type="Proteomes" id="UP000027327"/>
    </source>
</evidence>
<sequence>MSNAEDLLETLIKALKDSNVDAEELRFMTLLPDHMRKIQDLTEEFVKAHVQGPHHLEIYMRAIIGVVAHVQAALVVNSGTESIQEFAQLVAHKSEDEYLLELGHMLRDFTDSWLTIFLQGAREHFGEEVFKAYQNQVKDTIRNAKSEMLKSKEGDSPFKDSFIPSFAKQ</sequence>
<protein>
    <submittedName>
        <fullName evidence="2">Uncharacterized protein</fullName>
    </submittedName>
</protein>
<dbReference type="EMBL" id="JMOD01000004">
    <property type="protein sequence ID" value="KCY22333.1"/>
    <property type="molecule type" value="Genomic_DNA"/>
</dbReference>
<dbReference type="RefSeq" id="WP_000063350.1">
    <property type="nucleotide sequence ID" value="NZ_JMOD01000004.1"/>
</dbReference>
<dbReference type="PATRIC" id="fig|1310697.3.peg.351"/>
<evidence type="ECO:0000256" key="1">
    <source>
        <dbReference type="SAM" id="MobiDB-lite"/>
    </source>
</evidence>
<feature type="region of interest" description="Disordered" evidence="1">
    <location>
        <begin position="148"/>
        <end position="169"/>
    </location>
</feature>
<proteinExistence type="predicted"/>
<comment type="caution">
    <text evidence="2">The sequence shown here is derived from an EMBL/GenBank/DDBJ whole genome shotgun (WGS) entry which is preliminary data.</text>
</comment>
<organism evidence="2 3">
    <name type="scientific">Acinetobacter baumannii 21072</name>
    <dbReference type="NCBI Taxonomy" id="1310697"/>
    <lineage>
        <taxon>Bacteria</taxon>
        <taxon>Pseudomonadati</taxon>
        <taxon>Pseudomonadota</taxon>
        <taxon>Gammaproteobacteria</taxon>
        <taxon>Moraxellales</taxon>
        <taxon>Moraxellaceae</taxon>
        <taxon>Acinetobacter</taxon>
        <taxon>Acinetobacter calcoaceticus/baumannii complex</taxon>
    </lineage>
</organism>
<accession>A0A062IWU5</accession>